<reference evidence="1" key="1">
    <citation type="journal article" date="2019" name="bioRxiv">
        <title>The Genome of the Zebra Mussel, Dreissena polymorpha: A Resource for Invasive Species Research.</title>
        <authorList>
            <person name="McCartney M.A."/>
            <person name="Auch B."/>
            <person name="Kono T."/>
            <person name="Mallez S."/>
            <person name="Zhang Y."/>
            <person name="Obille A."/>
            <person name="Becker A."/>
            <person name="Abrahante J.E."/>
            <person name="Garbe J."/>
            <person name="Badalamenti J.P."/>
            <person name="Herman A."/>
            <person name="Mangelson H."/>
            <person name="Liachko I."/>
            <person name="Sullivan S."/>
            <person name="Sone E.D."/>
            <person name="Koren S."/>
            <person name="Silverstein K.A.T."/>
            <person name="Beckman K.B."/>
            <person name="Gohl D.M."/>
        </authorList>
    </citation>
    <scope>NUCLEOTIDE SEQUENCE</scope>
    <source>
        <strain evidence="1">Duluth1</strain>
        <tissue evidence="1">Whole animal</tissue>
    </source>
</reference>
<evidence type="ECO:0000313" key="2">
    <source>
        <dbReference type="Proteomes" id="UP000828390"/>
    </source>
</evidence>
<dbReference type="AlphaFoldDB" id="A0A9D4F7T6"/>
<protein>
    <submittedName>
        <fullName evidence="1">Uncharacterized protein</fullName>
    </submittedName>
</protein>
<keyword evidence="2" id="KW-1185">Reference proteome</keyword>
<comment type="caution">
    <text evidence="1">The sequence shown here is derived from an EMBL/GenBank/DDBJ whole genome shotgun (WGS) entry which is preliminary data.</text>
</comment>
<gene>
    <name evidence="1" type="ORF">DPMN_147127</name>
</gene>
<accession>A0A9D4F7T6</accession>
<evidence type="ECO:0000313" key="1">
    <source>
        <dbReference type="EMBL" id="KAH3793613.1"/>
    </source>
</evidence>
<reference evidence="1" key="2">
    <citation type="submission" date="2020-11" db="EMBL/GenBank/DDBJ databases">
        <authorList>
            <person name="McCartney M.A."/>
            <person name="Auch B."/>
            <person name="Kono T."/>
            <person name="Mallez S."/>
            <person name="Becker A."/>
            <person name="Gohl D.M."/>
            <person name="Silverstein K.A.T."/>
            <person name="Koren S."/>
            <person name="Bechman K.B."/>
            <person name="Herman A."/>
            <person name="Abrahante J.E."/>
            <person name="Garbe J."/>
        </authorList>
    </citation>
    <scope>NUCLEOTIDE SEQUENCE</scope>
    <source>
        <strain evidence="1">Duluth1</strain>
        <tissue evidence="1">Whole animal</tissue>
    </source>
</reference>
<dbReference type="Proteomes" id="UP000828390">
    <property type="component" value="Unassembled WGS sequence"/>
</dbReference>
<proteinExistence type="predicted"/>
<name>A0A9D4F7T6_DREPO</name>
<dbReference type="EMBL" id="JAIWYP010000007">
    <property type="protein sequence ID" value="KAH3793613.1"/>
    <property type="molecule type" value="Genomic_DNA"/>
</dbReference>
<sequence>MLILLLLLLLLILLLLLLLLLMLLLLLLLLFLLLLDAAIFTYAEKVTITPCLHMKKLLPHRSTHDILSTLSRRSLDA</sequence>
<organism evidence="1 2">
    <name type="scientific">Dreissena polymorpha</name>
    <name type="common">Zebra mussel</name>
    <name type="synonym">Mytilus polymorpha</name>
    <dbReference type="NCBI Taxonomy" id="45954"/>
    <lineage>
        <taxon>Eukaryota</taxon>
        <taxon>Metazoa</taxon>
        <taxon>Spiralia</taxon>
        <taxon>Lophotrochozoa</taxon>
        <taxon>Mollusca</taxon>
        <taxon>Bivalvia</taxon>
        <taxon>Autobranchia</taxon>
        <taxon>Heteroconchia</taxon>
        <taxon>Euheterodonta</taxon>
        <taxon>Imparidentia</taxon>
        <taxon>Neoheterodontei</taxon>
        <taxon>Myida</taxon>
        <taxon>Dreissenoidea</taxon>
        <taxon>Dreissenidae</taxon>
        <taxon>Dreissena</taxon>
    </lineage>
</organism>